<dbReference type="InterPro" id="IPR044016">
    <property type="entry name" value="Big_13"/>
</dbReference>
<comment type="similarity">
    <text evidence="1">Belongs to the peptidase M10B family.</text>
</comment>
<dbReference type="CDD" id="cd04277">
    <property type="entry name" value="ZnMc_serralysin_like"/>
    <property type="match status" value="1"/>
</dbReference>
<evidence type="ECO:0000256" key="1">
    <source>
        <dbReference type="ARBA" id="ARBA00009490"/>
    </source>
</evidence>
<dbReference type="PRINTS" id="PR00313">
    <property type="entry name" value="CABNDNGRPT"/>
</dbReference>
<sequence length="730" mass="75977">MATVSDVTKTPLSGLNYIDALLDSGPDWNFLTDSSRTPLNTLSYTFSVASGNEDAQSAAKNFTGTQQAFTASQQAAVRSAFAYITKLTGIEFVETAIGTNAQIHLANANLIGSNVTGLASWHSSYTYSGTQLASYDADVYVYLDNVEWGSQNGNLAAGGNGYETLLHELGHALGLKHPFETTSDNSATLPASQDNTVNTLMSYTDVGGPYTTYSQDDVAALMWLYGGDGLRGALGINSATGGRYLAGTSGADTLTGTDADDTFEGNGGNDMINGGNGNDTAVFHGVRNNYNFSVLANGDLVVASKDGSDGTDTLSSIETLRFADLSMSHADVVATATGSPMVPQLTVTKNANGYASGNMPLVSGSADANAVIKVFTTTNVLVGTATADAKGLWSLKLSPFNDGMNYQIYAIATNGAGQTSAASDAIAFNIDATAPIIPTSSLSYTQGSNQATLSGTGEAGTTIQLLRNTDYIEISETKVGTDGKWSVTTSPLPNGSYGLVAVSVDAAGNATSSGTTLSFNVANTANITGTAGNDKLTATAGSTAIDGQGGIDTVTYNGARANFTVAKEVWGYGVTDNAGNGGHDALINVERLHFNDADVALDINGNAGQMFRLYQAAFDRPAEAGGLGYWINAMDIGHSLQEIALSFTKSAEFIGMYGSNPSTSDFVTNLYHNVLHRDPEAGGFNFWVDSIDNKGASREQVLAFFSESPENQAQVIGSIQNGVVYEVWKG</sequence>
<dbReference type="Gene3D" id="3.40.390.10">
    <property type="entry name" value="Collagenase (Catalytic Domain)"/>
    <property type="match status" value="1"/>
</dbReference>
<accession>A0A7Z2ZS62</accession>
<dbReference type="Pfam" id="PF17936">
    <property type="entry name" value="Big_6"/>
    <property type="match status" value="1"/>
</dbReference>
<dbReference type="InterPro" id="IPR025282">
    <property type="entry name" value="DUF4214"/>
</dbReference>
<dbReference type="InterPro" id="IPR006026">
    <property type="entry name" value="Peptidase_Metallo"/>
</dbReference>
<dbReference type="SUPFAM" id="SSF51120">
    <property type="entry name" value="beta-Roll"/>
    <property type="match status" value="2"/>
</dbReference>
<dbReference type="GO" id="GO:0005509">
    <property type="term" value="F:calcium ion binding"/>
    <property type="evidence" value="ECO:0007669"/>
    <property type="project" value="InterPro"/>
</dbReference>
<dbReference type="SUPFAM" id="SSF55486">
    <property type="entry name" value="Metalloproteases ('zincins'), catalytic domain"/>
    <property type="match status" value="1"/>
</dbReference>
<dbReference type="Pfam" id="PF00353">
    <property type="entry name" value="HemolysinCabind"/>
    <property type="match status" value="2"/>
</dbReference>
<dbReference type="Pfam" id="PF19077">
    <property type="entry name" value="Big_13"/>
    <property type="match status" value="1"/>
</dbReference>
<dbReference type="InterPro" id="IPR041498">
    <property type="entry name" value="Big_6"/>
</dbReference>
<reference evidence="3 4" key="1">
    <citation type="submission" date="2020-04" db="EMBL/GenBank/DDBJ databases">
        <title>Genome sequencing of novel species.</title>
        <authorList>
            <person name="Heo J."/>
            <person name="Kim S.-J."/>
            <person name="Kim J.-S."/>
            <person name="Hong S.-B."/>
            <person name="Kwon S.-W."/>
        </authorList>
    </citation>
    <scope>NUCLEOTIDE SEQUENCE [LARGE SCALE GENOMIC DNA]</scope>
    <source>
        <strain evidence="3 4">GN2-R2</strain>
    </source>
</reference>
<dbReference type="InterPro" id="IPR024079">
    <property type="entry name" value="MetalloPept_cat_dom_sf"/>
</dbReference>
<protein>
    <submittedName>
        <fullName evidence="3">DUF4214 domain-containing protein</fullName>
    </submittedName>
</protein>
<feature type="domain" description="Peptidase metallopeptidase" evidence="2">
    <location>
        <begin position="29"/>
        <end position="227"/>
    </location>
</feature>
<dbReference type="Gene3D" id="1.10.3130.20">
    <property type="entry name" value="Phycobilisome linker domain"/>
    <property type="match status" value="1"/>
</dbReference>
<dbReference type="InterPro" id="IPR013783">
    <property type="entry name" value="Ig-like_fold"/>
</dbReference>
<dbReference type="InterPro" id="IPR001343">
    <property type="entry name" value="Hemolysn_Ca-bd"/>
</dbReference>
<dbReference type="Proteomes" id="UP000502415">
    <property type="component" value="Chromosome"/>
</dbReference>
<proteinExistence type="inferred from homology"/>
<dbReference type="GO" id="GO:0008237">
    <property type="term" value="F:metallopeptidase activity"/>
    <property type="evidence" value="ECO:0007669"/>
    <property type="project" value="InterPro"/>
</dbReference>
<organism evidence="3 4">
    <name type="scientific">Massilia forsythiae</name>
    <dbReference type="NCBI Taxonomy" id="2728020"/>
    <lineage>
        <taxon>Bacteria</taxon>
        <taxon>Pseudomonadati</taxon>
        <taxon>Pseudomonadota</taxon>
        <taxon>Betaproteobacteria</taxon>
        <taxon>Burkholderiales</taxon>
        <taxon>Oxalobacteraceae</taxon>
        <taxon>Telluria group</taxon>
        <taxon>Massilia</taxon>
    </lineage>
</organism>
<dbReference type="Pfam" id="PF13946">
    <property type="entry name" value="DUF4214"/>
    <property type="match status" value="1"/>
</dbReference>
<dbReference type="InterPro" id="IPR011049">
    <property type="entry name" value="Serralysin-like_metalloprot_C"/>
</dbReference>
<evidence type="ECO:0000313" key="4">
    <source>
        <dbReference type="Proteomes" id="UP000502415"/>
    </source>
</evidence>
<keyword evidence="4" id="KW-1185">Reference proteome</keyword>
<dbReference type="AlphaFoldDB" id="A0A7Z2ZS62"/>
<dbReference type="SMART" id="SM00235">
    <property type="entry name" value="ZnMc"/>
    <property type="match status" value="1"/>
</dbReference>
<dbReference type="InterPro" id="IPR038255">
    <property type="entry name" value="PBS_linker_sf"/>
</dbReference>
<evidence type="ECO:0000313" key="3">
    <source>
        <dbReference type="EMBL" id="QJE00148.1"/>
    </source>
</evidence>
<dbReference type="GO" id="GO:0008270">
    <property type="term" value="F:zinc ion binding"/>
    <property type="evidence" value="ECO:0007669"/>
    <property type="project" value="InterPro"/>
</dbReference>
<gene>
    <name evidence="3" type="ORF">HH212_09020</name>
</gene>
<dbReference type="RefSeq" id="WP_170202181.1">
    <property type="nucleotide sequence ID" value="NZ_CP051685.1"/>
</dbReference>
<evidence type="ECO:0000259" key="2">
    <source>
        <dbReference type="SMART" id="SM00235"/>
    </source>
</evidence>
<dbReference type="KEGG" id="mfy:HH212_09020"/>
<dbReference type="GO" id="GO:0006508">
    <property type="term" value="P:proteolysis"/>
    <property type="evidence" value="ECO:0007669"/>
    <property type="project" value="InterPro"/>
</dbReference>
<name>A0A7Z2ZS62_9BURK</name>
<dbReference type="Gene3D" id="2.60.40.10">
    <property type="entry name" value="Immunoglobulins"/>
    <property type="match status" value="2"/>
</dbReference>
<dbReference type="EMBL" id="CP051685">
    <property type="protein sequence ID" value="QJE00148.1"/>
    <property type="molecule type" value="Genomic_DNA"/>
</dbReference>
<dbReference type="InterPro" id="IPR034033">
    <property type="entry name" value="Serralysin-like"/>
</dbReference>